<evidence type="ECO:0000313" key="1">
    <source>
        <dbReference type="EMBL" id="MBX52996.1"/>
    </source>
</evidence>
<reference evidence="1" key="1">
    <citation type="submission" date="2018-02" db="EMBL/GenBank/DDBJ databases">
        <title>Rhizophora mucronata_Transcriptome.</title>
        <authorList>
            <person name="Meera S.P."/>
            <person name="Sreeshan A."/>
            <person name="Augustine A."/>
        </authorList>
    </citation>
    <scope>NUCLEOTIDE SEQUENCE</scope>
    <source>
        <tissue evidence="1">Leaf</tissue>
    </source>
</reference>
<protein>
    <submittedName>
        <fullName evidence="1">Uncharacterized protein</fullName>
    </submittedName>
</protein>
<organism evidence="1">
    <name type="scientific">Rhizophora mucronata</name>
    <name type="common">Asiatic mangrove</name>
    <dbReference type="NCBI Taxonomy" id="61149"/>
    <lineage>
        <taxon>Eukaryota</taxon>
        <taxon>Viridiplantae</taxon>
        <taxon>Streptophyta</taxon>
        <taxon>Embryophyta</taxon>
        <taxon>Tracheophyta</taxon>
        <taxon>Spermatophyta</taxon>
        <taxon>Magnoliopsida</taxon>
        <taxon>eudicotyledons</taxon>
        <taxon>Gunneridae</taxon>
        <taxon>Pentapetalae</taxon>
        <taxon>rosids</taxon>
        <taxon>fabids</taxon>
        <taxon>Malpighiales</taxon>
        <taxon>Rhizophoraceae</taxon>
        <taxon>Rhizophora</taxon>
    </lineage>
</organism>
<dbReference type="AlphaFoldDB" id="A0A2P2PE62"/>
<proteinExistence type="predicted"/>
<accession>A0A2P2PE62</accession>
<name>A0A2P2PE62_RHIMU</name>
<dbReference type="EMBL" id="GGEC01072512">
    <property type="protein sequence ID" value="MBX52996.1"/>
    <property type="molecule type" value="Transcribed_RNA"/>
</dbReference>
<sequence>MRAKVFLLMIFVISLVAKINPEG</sequence>